<feature type="compositionally biased region" description="Polar residues" evidence="8">
    <location>
        <begin position="96"/>
        <end position="118"/>
    </location>
</feature>
<dbReference type="FunFam" id="4.10.240.10:FF:000003">
    <property type="entry name" value="C6 transcription factor (Leu3)"/>
    <property type="match status" value="1"/>
</dbReference>
<dbReference type="Proteomes" id="UP000305064">
    <property type="component" value="Unassembled WGS sequence"/>
</dbReference>
<feature type="domain" description="Zn(2)-C6 fungal-type" evidence="9">
    <location>
        <begin position="25"/>
        <end position="58"/>
    </location>
</feature>
<keyword evidence="2" id="KW-0479">Metal-binding</keyword>
<keyword evidence="7" id="KW-0539">Nucleus</keyword>
<feature type="region of interest" description="Disordered" evidence="8">
    <location>
        <begin position="135"/>
        <end position="158"/>
    </location>
</feature>
<protein>
    <recommendedName>
        <fullName evidence="9">Zn(2)-C6 fungal-type domain-containing protein</fullName>
    </recommendedName>
</protein>
<dbReference type="Pfam" id="PF00172">
    <property type="entry name" value="Zn_clus"/>
    <property type="match status" value="1"/>
</dbReference>
<dbReference type="EMBL" id="QZBJ01000051">
    <property type="protein sequence ID" value="THY72005.1"/>
    <property type="molecule type" value="Genomic_DNA"/>
</dbReference>
<sequence length="648" mass="72810">MSSVNEKHWLIDGRPITSSTQKKKACTECRQQKAKCDAYLNSNDACSRCKRLGIQCTISAPFRRENKRQRLSELEKETDTLRKRLMTEDYQPTIPTPTRTGRDNNPSTLSHETPSTARYHTPQPLPTEIREPVSFPEPSHANNGTFGRQAPTTTPRTLDGVTVSANDINNIFELFFHEYSPFLPILDYRLSPDACYQQSPLLFWSIIGTACRSYSRNPTLLGALTKCIITSALLSVTVTGSPLHRVQAFLLLVTWPLPDAVETNQQETNYVLAGLLLHLAQRSGLHVPAGSDEFFRAKAPNLPDIGIVGRSELWTQIVLTYQRTCLCKGFFACTSAEFSPEMDQFQARQQTLPAGLILRLKWQDLCVRCGAAISENGTRNMTQDQDRALSIIIRTFEAQIKDLEKTAVNESDRLECNIARLYVRSFYFLKQDKTSFASSFDKIQEVARRIIADVEKLVHQTSNPVSIPYYIASALLFASYALLRILKSSIPFLSGETEEARTAFFIAIGLTKRLSIDTNDMCSKSVTYLTQLWNSSKAFKRADGTDQLGLRARGRLSGSHVVDTIIWWREEFDPHFKAQMRTLKNSALDPSGSSAQSNDAAPDMQQQPIMDFGDNSIFDFDYFMGADLPFSQDLFNFPGLDNAGSNNT</sequence>
<evidence type="ECO:0000256" key="8">
    <source>
        <dbReference type="SAM" id="MobiDB-lite"/>
    </source>
</evidence>
<dbReference type="GO" id="GO:0008270">
    <property type="term" value="F:zinc ion binding"/>
    <property type="evidence" value="ECO:0007669"/>
    <property type="project" value="InterPro"/>
</dbReference>
<dbReference type="Gene3D" id="4.10.240.10">
    <property type="entry name" value="Zn(2)-C6 fungal-type DNA-binding domain"/>
    <property type="match status" value="1"/>
</dbReference>
<evidence type="ECO:0000256" key="7">
    <source>
        <dbReference type="ARBA" id="ARBA00023242"/>
    </source>
</evidence>
<dbReference type="InterPro" id="IPR001138">
    <property type="entry name" value="Zn2Cys6_DnaBD"/>
</dbReference>
<keyword evidence="5" id="KW-0238">DNA-binding</keyword>
<dbReference type="SMART" id="SM00066">
    <property type="entry name" value="GAL4"/>
    <property type="match status" value="1"/>
</dbReference>
<evidence type="ECO:0000256" key="4">
    <source>
        <dbReference type="ARBA" id="ARBA00023015"/>
    </source>
</evidence>
<dbReference type="GO" id="GO:0000976">
    <property type="term" value="F:transcription cis-regulatory region binding"/>
    <property type="evidence" value="ECO:0007669"/>
    <property type="project" value="TreeGrafter"/>
</dbReference>
<dbReference type="PANTHER" id="PTHR31845:SF21">
    <property type="entry name" value="REGULATORY PROTEIN LEU3"/>
    <property type="match status" value="1"/>
</dbReference>
<evidence type="ECO:0000256" key="5">
    <source>
        <dbReference type="ARBA" id="ARBA00023125"/>
    </source>
</evidence>
<dbReference type="InterPro" id="IPR051089">
    <property type="entry name" value="prtT"/>
</dbReference>
<evidence type="ECO:0000256" key="1">
    <source>
        <dbReference type="ARBA" id="ARBA00004123"/>
    </source>
</evidence>
<evidence type="ECO:0000256" key="2">
    <source>
        <dbReference type="ARBA" id="ARBA00022723"/>
    </source>
</evidence>
<keyword evidence="3" id="KW-0862">Zinc</keyword>
<dbReference type="GO" id="GO:0001216">
    <property type="term" value="F:DNA-binding transcription activator activity"/>
    <property type="evidence" value="ECO:0007669"/>
    <property type="project" value="UniProtKB-ARBA"/>
</dbReference>
<dbReference type="AlphaFoldDB" id="A0A4S9UCL7"/>
<comment type="subcellular location">
    <subcellularLocation>
        <location evidence="1">Nucleus</location>
    </subcellularLocation>
</comment>
<dbReference type="PROSITE" id="PS00463">
    <property type="entry name" value="ZN2_CY6_FUNGAL_1"/>
    <property type="match status" value="1"/>
</dbReference>
<evidence type="ECO:0000256" key="3">
    <source>
        <dbReference type="ARBA" id="ARBA00022833"/>
    </source>
</evidence>
<dbReference type="PANTHER" id="PTHR31845">
    <property type="entry name" value="FINGER DOMAIN PROTEIN, PUTATIVE-RELATED"/>
    <property type="match status" value="1"/>
</dbReference>
<feature type="region of interest" description="Disordered" evidence="8">
    <location>
        <begin position="87"/>
        <end position="123"/>
    </location>
</feature>
<evidence type="ECO:0000256" key="6">
    <source>
        <dbReference type="ARBA" id="ARBA00023163"/>
    </source>
</evidence>
<dbReference type="GO" id="GO:0000981">
    <property type="term" value="F:DNA-binding transcription factor activity, RNA polymerase II-specific"/>
    <property type="evidence" value="ECO:0007669"/>
    <property type="project" value="InterPro"/>
</dbReference>
<feature type="compositionally biased region" description="Polar residues" evidence="8">
    <location>
        <begin position="140"/>
        <end position="156"/>
    </location>
</feature>
<dbReference type="PROSITE" id="PS50048">
    <property type="entry name" value="ZN2_CY6_FUNGAL_2"/>
    <property type="match status" value="1"/>
</dbReference>
<keyword evidence="4" id="KW-0805">Transcription regulation</keyword>
<comment type="caution">
    <text evidence="10">The sequence shown here is derived from an EMBL/GenBank/DDBJ whole genome shotgun (WGS) entry which is preliminary data.</text>
</comment>
<dbReference type="CDD" id="cd12148">
    <property type="entry name" value="fungal_TF_MHR"/>
    <property type="match status" value="1"/>
</dbReference>
<evidence type="ECO:0000313" key="10">
    <source>
        <dbReference type="EMBL" id="THY72005.1"/>
    </source>
</evidence>
<dbReference type="InterPro" id="IPR036864">
    <property type="entry name" value="Zn2-C6_fun-type_DNA-bd_sf"/>
</dbReference>
<accession>A0A4S9UCL7</accession>
<evidence type="ECO:0000259" key="9">
    <source>
        <dbReference type="PROSITE" id="PS50048"/>
    </source>
</evidence>
<dbReference type="GO" id="GO:0005634">
    <property type="term" value="C:nucleus"/>
    <property type="evidence" value="ECO:0007669"/>
    <property type="project" value="UniProtKB-SubCell"/>
</dbReference>
<proteinExistence type="predicted"/>
<evidence type="ECO:0000313" key="11">
    <source>
        <dbReference type="Proteomes" id="UP000305064"/>
    </source>
</evidence>
<dbReference type="CDD" id="cd00067">
    <property type="entry name" value="GAL4"/>
    <property type="match status" value="1"/>
</dbReference>
<feature type="region of interest" description="Disordered" evidence="8">
    <location>
        <begin position="587"/>
        <end position="608"/>
    </location>
</feature>
<dbReference type="SUPFAM" id="SSF57701">
    <property type="entry name" value="Zn2/Cys6 DNA-binding domain"/>
    <property type="match status" value="1"/>
</dbReference>
<feature type="compositionally biased region" description="Polar residues" evidence="8">
    <location>
        <begin position="591"/>
        <end position="608"/>
    </location>
</feature>
<gene>
    <name evidence="10" type="ORF">D6C94_07074</name>
</gene>
<name>A0A4S9UCL7_AURPU</name>
<keyword evidence="6" id="KW-0804">Transcription</keyword>
<organism evidence="10 11">
    <name type="scientific">Aureobasidium pullulans</name>
    <name type="common">Black yeast</name>
    <name type="synonym">Pullularia pullulans</name>
    <dbReference type="NCBI Taxonomy" id="5580"/>
    <lineage>
        <taxon>Eukaryota</taxon>
        <taxon>Fungi</taxon>
        <taxon>Dikarya</taxon>
        <taxon>Ascomycota</taxon>
        <taxon>Pezizomycotina</taxon>
        <taxon>Dothideomycetes</taxon>
        <taxon>Dothideomycetidae</taxon>
        <taxon>Dothideales</taxon>
        <taxon>Saccotheciaceae</taxon>
        <taxon>Aureobasidium</taxon>
    </lineage>
</organism>
<reference evidence="10 11" key="1">
    <citation type="submission" date="2018-10" db="EMBL/GenBank/DDBJ databases">
        <title>Fifty Aureobasidium pullulans genomes reveal a recombining polyextremotolerant generalist.</title>
        <authorList>
            <person name="Gostincar C."/>
            <person name="Turk M."/>
            <person name="Zajc J."/>
            <person name="Gunde-Cimerman N."/>
        </authorList>
    </citation>
    <scope>NUCLEOTIDE SEQUENCE [LARGE SCALE GENOMIC DNA]</scope>
    <source>
        <strain evidence="10 11">EXF-4256</strain>
    </source>
</reference>